<proteinExistence type="predicted"/>
<keyword evidence="4" id="KW-1185">Reference proteome</keyword>
<feature type="domain" description="Enoyl reductase (ER)" evidence="2">
    <location>
        <begin position="16"/>
        <end position="332"/>
    </location>
</feature>
<dbReference type="PANTHER" id="PTHR43205:SF7">
    <property type="entry name" value="PROSTAGLANDIN REDUCTASE 1"/>
    <property type="match status" value="1"/>
</dbReference>
<dbReference type="InterPro" id="IPR036291">
    <property type="entry name" value="NAD(P)-bd_dom_sf"/>
</dbReference>
<dbReference type="InterPro" id="IPR020843">
    <property type="entry name" value="ER"/>
</dbReference>
<reference evidence="3 4" key="1">
    <citation type="journal article" date="2019" name="Int. J. Syst. Evol. Microbiol.">
        <title>The Global Catalogue of Microorganisms (GCM) 10K type strain sequencing project: providing services to taxonomists for standard genome sequencing and annotation.</title>
        <authorList>
            <consortium name="The Broad Institute Genomics Platform"/>
            <consortium name="The Broad Institute Genome Sequencing Center for Infectious Disease"/>
            <person name="Wu L."/>
            <person name="Ma J."/>
        </authorList>
    </citation>
    <scope>NUCLEOTIDE SEQUENCE [LARGE SCALE GENOMIC DNA]</scope>
    <source>
        <strain evidence="3 4">JCM 10671</strain>
    </source>
</reference>
<organism evidence="3 4">
    <name type="scientific">Sporichthya brevicatena</name>
    <dbReference type="NCBI Taxonomy" id="171442"/>
    <lineage>
        <taxon>Bacteria</taxon>
        <taxon>Bacillati</taxon>
        <taxon>Actinomycetota</taxon>
        <taxon>Actinomycetes</taxon>
        <taxon>Sporichthyales</taxon>
        <taxon>Sporichthyaceae</taxon>
        <taxon>Sporichthya</taxon>
    </lineage>
</organism>
<dbReference type="RefSeq" id="WP_344603992.1">
    <property type="nucleotide sequence ID" value="NZ_BAAAHE010000014.1"/>
</dbReference>
<dbReference type="Pfam" id="PF00107">
    <property type="entry name" value="ADH_zinc_N"/>
    <property type="match status" value="1"/>
</dbReference>
<protein>
    <recommendedName>
        <fullName evidence="2">Enoyl reductase (ER) domain-containing protein</fullName>
    </recommendedName>
</protein>
<dbReference type="Pfam" id="PF16884">
    <property type="entry name" value="ADH_N_2"/>
    <property type="match status" value="1"/>
</dbReference>
<dbReference type="SUPFAM" id="SSF50129">
    <property type="entry name" value="GroES-like"/>
    <property type="match status" value="1"/>
</dbReference>
<dbReference type="PANTHER" id="PTHR43205">
    <property type="entry name" value="PROSTAGLANDIN REDUCTASE"/>
    <property type="match status" value="1"/>
</dbReference>
<gene>
    <name evidence="3" type="ORF">GCM10009547_18980</name>
</gene>
<dbReference type="InterPro" id="IPR013149">
    <property type="entry name" value="ADH-like_C"/>
</dbReference>
<evidence type="ECO:0000313" key="4">
    <source>
        <dbReference type="Proteomes" id="UP001500957"/>
    </source>
</evidence>
<dbReference type="Gene3D" id="3.90.180.10">
    <property type="entry name" value="Medium-chain alcohol dehydrogenases, catalytic domain"/>
    <property type="match status" value="1"/>
</dbReference>
<accession>A0ABN1GR45</accession>
<keyword evidence="1" id="KW-0560">Oxidoreductase</keyword>
<evidence type="ECO:0000313" key="3">
    <source>
        <dbReference type="EMBL" id="GAA0617022.1"/>
    </source>
</evidence>
<dbReference type="Gene3D" id="3.40.50.720">
    <property type="entry name" value="NAD(P)-binding Rossmann-like Domain"/>
    <property type="match status" value="1"/>
</dbReference>
<sequence>MTLKNTAWYLRSRPTGEVDASHFDVRTEEVPDPGPGQVLVRNIYLMIPASMRIWMNERDTYLPAVPLGTVMRGITTSIVEKSNDERLPVGTYVNGMCGWQEYAVAAVEELMPLTHKHPDIPLSNYRHVLDFQGLTAYCGLTDVGKPQAGETLVVTAAAGSVGSLVCQIGKKLGLRVIGIAGGPEKCQWLRDVCKVDGAIDYKSDDVGAKLDELCPNGIDIVFENVGGPVLDLMLDRINLRARIVLCGFVSTYFGGEQTAGRGLMNLVNQRGTMQGFIVLDYLPHYAEVMGILTPWVLDGSLVHPEEILDGLENAPVAMNRLSRGENHGMQLIRISPEA</sequence>
<dbReference type="CDD" id="cd05288">
    <property type="entry name" value="PGDH"/>
    <property type="match status" value="1"/>
</dbReference>
<name>A0ABN1GR45_9ACTN</name>
<dbReference type="InterPro" id="IPR045010">
    <property type="entry name" value="MDR_fam"/>
</dbReference>
<evidence type="ECO:0000256" key="1">
    <source>
        <dbReference type="ARBA" id="ARBA00023002"/>
    </source>
</evidence>
<dbReference type="InterPro" id="IPR041694">
    <property type="entry name" value="ADH_N_2"/>
</dbReference>
<dbReference type="EMBL" id="BAAAHE010000014">
    <property type="protein sequence ID" value="GAA0617022.1"/>
    <property type="molecule type" value="Genomic_DNA"/>
</dbReference>
<dbReference type="SMART" id="SM00829">
    <property type="entry name" value="PKS_ER"/>
    <property type="match status" value="1"/>
</dbReference>
<dbReference type="SUPFAM" id="SSF51735">
    <property type="entry name" value="NAD(P)-binding Rossmann-fold domains"/>
    <property type="match status" value="1"/>
</dbReference>
<dbReference type="Proteomes" id="UP001500957">
    <property type="component" value="Unassembled WGS sequence"/>
</dbReference>
<evidence type="ECO:0000259" key="2">
    <source>
        <dbReference type="SMART" id="SM00829"/>
    </source>
</evidence>
<dbReference type="InterPro" id="IPR011032">
    <property type="entry name" value="GroES-like_sf"/>
</dbReference>
<comment type="caution">
    <text evidence="3">The sequence shown here is derived from an EMBL/GenBank/DDBJ whole genome shotgun (WGS) entry which is preliminary data.</text>
</comment>